<proteinExistence type="predicted"/>
<name>A0A226DQ82_FOLCA</name>
<dbReference type="EMBL" id="LNIX01000013">
    <property type="protein sequence ID" value="OXA47373.1"/>
    <property type="molecule type" value="Genomic_DNA"/>
</dbReference>
<evidence type="ECO:0000313" key="2">
    <source>
        <dbReference type="Proteomes" id="UP000198287"/>
    </source>
</evidence>
<dbReference type="AlphaFoldDB" id="A0A226DQ82"/>
<dbReference type="Proteomes" id="UP000198287">
    <property type="component" value="Unassembled WGS sequence"/>
</dbReference>
<accession>A0A226DQ82</accession>
<evidence type="ECO:0008006" key="3">
    <source>
        <dbReference type="Google" id="ProtNLM"/>
    </source>
</evidence>
<comment type="caution">
    <text evidence="1">The sequence shown here is derived from an EMBL/GenBank/DDBJ whole genome shotgun (WGS) entry which is preliminary data.</text>
</comment>
<reference evidence="1 2" key="1">
    <citation type="submission" date="2015-12" db="EMBL/GenBank/DDBJ databases">
        <title>The genome of Folsomia candida.</title>
        <authorList>
            <person name="Faddeeva A."/>
            <person name="Derks M.F."/>
            <person name="Anvar Y."/>
            <person name="Smit S."/>
            <person name="Van Straalen N."/>
            <person name="Roelofs D."/>
        </authorList>
    </citation>
    <scope>NUCLEOTIDE SEQUENCE [LARGE SCALE GENOMIC DNA]</scope>
    <source>
        <strain evidence="1 2">VU population</strain>
        <tissue evidence="1">Whole body</tissue>
    </source>
</reference>
<protein>
    <recommendedName>
        <fullName evidence="3">EB domain-containing protein</fullName>
    </recommendedName>
</protein>
<organism evidence="1 2">
    <name type="scientific">Folsomia candida</name>
    <name type="common">Springtail</name>
    <dbReference type="NCBI Taxonomy" id="158441"/>
    <lineage>
        <taxon>Eukaryota</taxon>
        <taxon>Metazoa</taxon>
        <taxon>Ecdysozoa</taxon>
        <taxon>Arthropoda</taxon>
        <taxon>Hexapoda</taxon>
        <taxon>Collembola</taxon>
        <taxon>Entomobryomorpha</taxon>
        <taxon>Isotomoidea</taxon>
        <taxon>Isotomidae</taxon>
        <taxon>Proisotominae</taxon>
        <taxon>Folsomia</taxon>
    </lineage>
</organism>
<sequence length="332" mass="36133">MSSEMGMIGQVVGRWGSFPPKCVATNYQHGINAIFKGPAKLLGHGEVCKPPTYPEIKHQDCDPFSFLTCQNGFCACHNNRTDAKYDKTSGKCVIPIGARCHPQYSHTKTKGCAAGRCDWFTETCTCSRGQVGSPDGMSCSKLIDENCGTDAECGFPKTLLKCLSGKCSCRTSFGHYFDEEAAICRVHIGVTCHPGSKLTCEQEAECVPIPIPRLGKKSWCQFLQFGEDCSRVDYKSLPPISKIRTICDDVAQLECLQGKCACRLVGQKYDVVKKSCVSGLDGDCFIPKAAYNESGITSGSQTTYLGSPCATGLKCVITMEDYFGWRGICDLI</sequence>
<gene>
    <name evidence="1" type="ORF">Fcan01_17522</name>
</gene>
<evidence type="ECO:0000313" key="1">
    <source>
        <dbReference type="EMBL" id="OXA47373.1"/>
    </source>
</evidence>
<keyword evidence="2" id="KW-1185">Reference proteome</keyword>